<proteinExistence type="predicted"/>
<protein>
    <submittedName>
        <fullName evidence="2">Uncharacterized protein</fullName>
    </submittedName>
</protein>
<reference evidence="2" key="1">
    <citation type="journal article" date="2014" name="Nat. Genet.">
        <title>Genome and transcriptome of the porcine whipworm Trichuris suis.</title>
        <authorList>
            <person name="Jex A.R."/>
            <person name="Nejsum P."/>
            <person name="Schwarz E.M."/>
            <person name="Hu L."/>
            <person name="Young N.D."/>
            <person name="Hall R.S."/>
            <person name="Korhonen P.K."/>
            <person name="Liao S."/>
            <person name="Thamsborg S."/>
            <person name="Xia J."/>
            <person name="Xu P."/>
            <person name="Wang S."/>
            <person name="Scheerlinck J.P."/>
            <person name="Hofmann A."/>
            <person name="Sternberg P.W."/>
            <person name="Wang J."/>
            <person name="Gasser R.B."/>
        </authorList>
    </citation>
    <scope>NUCLEOTIDE SEQUENCE [LARGE SCALE GENOMIC DNA]</scope>
    <source>
        <strain evidence="2">DCEP-RM93F</strain>
    </source>
</reference>
<feature type="transmembrane region" description="Helical" evidence="1">
    <location>
        <begin position="29"/>
        <end position="52"/>
    </location>
</feature>
<evidence type="ECO:0000313" key="2">
    <source>
        <dbReference type="EMBL" id="KFD71900.1"/>
    </source>
</evidence>
<name>A0A085NR04_9BILA</name>
<keyword evidence="1" id="KW-0472">Membrane</keyword>
<dbReference type="Proteomes" id="UP000030758">
    <property type="component" value="Unassembled WGS sequence"/>
</dbReference>
<evidence type="ECO:0000256" key="1">
    <source>
        <dbReference type="SAM" id="Phobius"/>
    </source>
</evidence>
<dbReference type="AlphaFoldDB" id="A0A085NR04"/>
<sequence>MDIFAVDHLPHGYFCPGPFVSWTFLPWTFWSWAFLPWTFGTGLFVLEARFVLLLRNVKVLPKPLPFSRMLKAFCTIIEELRITIVIVDNGARRRSESSDISGFV</sequence>
<organism evidence="2">
    <name type="scientific">Trichuris suis</name>
    <name type="common">pig whipworm</name>
    <dbReference type="NCBI Taxonomy" id="68888"/>
    <lineage>
        <taxon>Eukaryota</taxon>
        <taxon>Metazoa</taxon>
        <taxon>Ecdysozoa</taxon>
        <taxon>Nematoda</taxon>
        <taxon>Enoplea</taxon>
        <taxon>Dorylaimia</taxon>
        <taxon>Trichinellida</taxon>
        <taxon>Trichuridae</taxon>
        <taxon>Trichuris</taxon>
    </lineage>
</organism>
<dbReference type="EMBL" id="KL367480">
    <property type="protein sequence ID" value="KFD71900.1"/>
    <property type="molecule type" value="Genomic_DNA"/>
</dbReference>
<keyword evidence="1" id="KW-0812">Transmembrane</keyword>
<gene>
    <name evidence="2" type="ORF">M514_16010</name>
</gene>
<keyword evidence="1" id="KW-1133">Transmembrane helix</keyword>
<accession>A0A085NR04</accession>